<name>A0AAV2EEL0_9ROSI</name>
<dbReference type="Gene3D" id="1.25.40.10">
    <property type="entry name" value="Tetratricopeptide repeat domain"/>
    <property type="match status" value="3"/>
</dbReference>
<evidence type="ECO:0000313" key="5">
    <source>
        <dbReference type="EMBL" id="CAL1384192.1"/>
    </source>
</evidence>
<feature type="domain" description="Pentatricopeptide repeat-containing protein-mitochondrial" evidence="4">
    <location>
        <begin position="500"/>
        <end position="596"/>
    </location>
</feature>
<feature type="region of interest" description="Disordered" evidence="3">
    <location>
        <begin position="239"/>
        <end position="272"/>
    </location>
</feature>
<dbReference type="Pfam" id="PF01535">
    <property type="entry name" value="PPR"/>
    <property type="match status" value="2"/>
</dbReference>
<feature type="repeat" description="PPR" evidence="2">
    <location>
        <begin position="391"/>
        <end position="425"/>
    </location>
</feature>
<gene>
    <name evidence="5" type="ORF">LTRI10_LOCUS25418</name>
</gene>
<feature type="region of interest" description="Disordered" evidence="3">
    <location>
        <begin position="73"/>
        <end position="96"/>
    </location>
</feature>
<dbReference type="Pfam" id="PF23276">
    <property type="entry name" value="TPR_24"/>
    <property type="match status" value="1"/>
</dbReference>
<dbReference type="InterPro" id="IPR002885">
    <property type="entry name" value="PPR_rpt"/>
</dbReference>
<feature type="repeat" description="PPR" evidence="2">
    <location>
        <begin position="426"/>
        <end position="460"/>
    </location>
</feature>
<dbReference type="AlphaFoldDB" id="A0AAV2EEL0"/>
<dbReference type="PROSITE" id="PS51375">
    <property type="entry name" value="PPR"/>
    <property type="match status" value="4"/>
</dbReference>
<keyword evidence="6" id="KW-1185">Reference proteome</keyword>
<keyword evidence="1" id="KW-0677">Repeat</keyword>
<protein>
    <recommendedName>
        <fullName evidence="4">Pentatricopeptide repeat-containing protein-mitochondrial domain-containing protein</fullName>
    </recommendedName>
</protein>
<dbReference type="EMBL" id="OZ034817">
    <property type="protein sequence ID" value="CAL1384192.1"/>
    <property type="molecule type" value="Genomic_DNA"/>
</dbReference>
<organism evidence="5 6">
    <name type="scientific">Linum trigynum</name>
    <dbReference type="NCBI Taxonomy" id="586398"/>
    <lineage>
        <taxon>Eukaryota</taxon>
        <taxon>Viridiplantae</taxon>
        <taxon>Streptophyta</taxon>
        <taxon>Embryophyta</taxon>
        <taxon>Tracheophyta</taxon>
        <taxon>Spermatophyta</taxon>
        <taxon>Magnoliopsida</taxon>
        <taxon>eudicotyledons</taxon>
        <taxon>Gunneridae</taxon>
        <taxon>Pentapetalae</taxon>
        <taxon>rosids</taxon>
        <taxon>fabids</taxon>
        <taxon>Malpighiales</taxon>
        <taxon>Linaceae</taxon>
        <taxon>Linum</taxon>
    </lineage>
</organism>
<dbReference type="PANTHER" id="PTHR46862">
    <property type="entry name" value="OS07G0661900 PROTEIN"/>
    <property type="match status" value="1"/>
</dbReference>
<reference evidence="5 6" key="1">
    <citation type="submission" date="2024-04" db="EMBL/GenBank/DDBJ databases">
        <authorList>
            <person name="Fracassetti M."/>
        </authorList>
    </citation>
    <scope>NUCLEOTIDE SEQUENCE [LARGE SCALE GENOMIC DNA]</scope>
</reference>
<dbReference type="PANTHER" id="PTHR46862:SF2">
    <property type="entry name" value="OS02G0611400 PROTEIN"/>
    <property type="match status" value="1"/>
</dbReference>
<feature type="repeat" description="PPR" evidence="2">
    <location>
        <begin position="531"/>
        <end position="565"/>
    </location>
</feature>
<sequence length="729" mass="82254">MNLKRIVNRQSVNKFSICYGRFISPHLRNGYRDVSTVSVCAPASSNFDGSQLPQNRHCTIFSSYLHSASASASQPDLKPQFSSSAPKLDSDDSGGDGTTNEFLSRFAWIMRKKLSEAYPECDKPTVDGMLLVIVDKVVYEMEKGNLDQMLGSDISSEEFSEDLWRTVWEVSNSVVEDMEKERKKEKMKHFLQDEEVKEMCRFAGEIGLQGNMLRELRFKWAREKMEEADFYEGLKRLREEEEQQQEERGQGKAEAEGETTTGEETLVTEEGEEAKVVDLPKRHGKIKYKIYGLDLSDSKWGQVADKVHKAGEAIWPQEPKPISGKCKLVAEKILSLKMEDDPSSLLAEYKELQEPRKVDWIALLDQLKEQNSNLHLKIAEHLLSETSFQANIRDYSNLIAAHAEENCVEDAERILQKMKDNSILPDILTAKTLALMYSKAGDMDKARQAFETYSSHGFKPDTKVYNSMIMAYVKAGRPDLGEELLRRDMEITEIVTEETIMALLASFSKLGDAAGAGRISSTMTFVGIKDTLESYTLLIEAFARAGDVKKARNNFDHMMKTGLKPDDRCTASIIAAYEKRNMLDEALDLLLKLEGDVGFELGVATYTVMIDWLGKMGLIDEVEQLLGKIANLGEAYPLKIQVILCDMYARAKMEKKALQALGVLEAKKEQLGANDFERVIRGLLDGEFGEEAKRIEKMMLAQGHTQSESLKIALATKVALKFNRTFRRT</sequence>
<dbReference type="SUPFAM" id="SSF48452">
    <property type="entry name" value="TPR-like"/>
    <property type="match status" value="1"/>
</dbReference>
<dbReference type="Pfam" id="PF13812">
    <property type="entry name" value="PPR_3"/>
    <property type="match status" value="1"/>
</dbReference>
<accession>A0AAV2EEL0</accession>
<evidence type="ECO:0000256" key="2">
    <source>
        <dbReference type="PROSITE-ProRule" id="PRU00708"/>
    </source>
</evidence>
<proteinExistence type="predicted"/>
<dbReference type="Proteomes" id="UP001497516">
    <property type="component" value="Chromosome 4"/>
</dbReference>
<dbReference type="NCBIfam" id="TIGR00756">
    <property type="entry name" value="PPR"/>
    <property type="match status" value="3"/>
</dbReference>
<feature type="compositionally biased region" description="Basic and acidic residues" evidence="3">
    <location>
        <begin position="239"/>
        <end position="255"/>
    </location>
</feature>
<evidence type="ECO:0000313" key="6">
    <source>
        <dbReference type="Proteomes" id="UP001497516"/>
    </source>
</evidence>
<feature type="repeat" description="PPR" evidence="2">
    <location>
        <begin position="461"/>
        <end position="496"/>
    </location>
</feature>
<evidence type="ECO:0000256" key="3">
    <source>
        <dbReference type="SAM" id="MobiDB-lite"/>
    </source>
</evidence>
<dbReference type="InterPro" id="IPR057027">
    <property type="entry name" value="TPR_mt"/>
</dbReference>
<evidence type="ECO:0000256" key="1">
    <source>
        <dbReference type="ARBA" id="ARBA00022737"/>
    </source>
</evidence>
<evidence type="ECO:0000259" key="4">
    <source>
        <dbReference type="Pfam" id="PF23276"/>
    </source>
</evidence>
<dbReference type="InterPro" id="IPR011990">
    <property type="entry name" value="TPR-like_helical_dom_sf"/>
</dbReference>